<gene>
    <name evidence="1" type="ORF">Pfeifenkraut_BL30031</name>
</gene>
<evidence type="ECO:0000313" key="1">
    <source>
        <dbReference type="EMBL" id="URA06928.1"/>
    </source>
</evidence>
<organism evidence="1 2">
    <name type="scientific">Xanthomonas phage Pfeifenkraut</name>
    <dbReference type="NCBI Taxonomy" id="2939132"/>
    <lineage>
        <taxon>Viruses</taxon>
        <taxon>Duplodnaviria</taxon>
        <taxon>Heunggongvirae</taxon>
        <taxon>Uroviricota</taxon>
        <taxon>Caudoviricetes</taxon>
        <taxon>Stanbaylleyvirinae</taxon>
        <taxon>Shirevirus</taxon>
        <taxon>Shirevirus pfeifenkraut</taxon>
    </lineage>
</organism>
<dbReference type="EMBL" id="ON189044">
    <property type="protein sequence ID" value="URA06928.1"/>
    <property type="molecule type" value="Genomic_DNA"/>
</dbReference>
<accession>A0A9E7J5L6</accession>
<evidence type="ECO:0000313" key="2">
    <source>
        <dbReference type="Proteomes" id="UP001056608"/>
    </source>
</evidence>
<proteinExistence type="predicted"/>
<dbReference type="Proteomes" id="UP001056608">
    <property type="component" value="Segment"/>
</dbReference>
<keyword evidence="2" id="KW-1185">Reference proteome</keyword>
<name>A0A9E7J5L6_9CAUD</name>
<reference evidence="1" key="1">
    <citation type="journal article" date="2022" name="Viruses">
        <title>Isolation of novel Xanthomonas phages for the plant pathogens X. translucens and X. campestris.</title>
        <authorList>
            <person name="Erdrich S.H."/>
            <person name="Sharma V."/>
            <person name="Schurr U."/>
            <person name="Arsova B."/>
            <person name="Frunzke J."/>
        </authorList>
    </citation>
    <scope>NUCLEOTIDE SEQUENCE</scope>
</reference>
<protein>
    <submittedName>
        <fullName evidence="1">Small terminase subunit</fullName>
    </submittedName>
</protein>
<sequence>MLPNNQAAGYSLHMDTMPAVTVDEEQRLKLAFAGALLKHPQDLEGRFAAALSVTSDTGKALIMANKWLDDPIVTAEQMRLLKGADEGDLNFIGTKADFAREILEQARTQWDGEVKIKFYKLYAETRGFIAKPDTNVNVQVNNNRVMVVKDMGSDDDWERKAQRQQRELIDVSASRH</sequence>